<accession>A0AAV1PVN1</accession>
<dbReference type="PRINTS" id="PR00007">
    <property type="entry name" value="COMPLEMNTC1Q"/>
</dbReference>
<evidence type="ECO:0000256" key="6">
    <source>
        <dbReference type="SAM" id="SignalP"/>
    </source>
</evidence>
<feature type="domain" description="C1q" evidence="7">
    <location>
        <begin position="121"/>
        <end position="259"/>
    </location>
</feature>
<name>A0AAV1PVN1_SCOSC</name>
<keyword evidence="4" id="KW-0175">Coiled coil</keyword>
<keyword evidence="3 6" id="KW-0732">Signal</keyword>
<evidence type="ECO:0000256" key="3">
    <source>
        <dbReference type="ARBA" id="ARBA00022729"/>
    </source>
</evidence>
<keyword evidence="2" id="KW-0964">Secreted</keyword>
<dbReference type="Proteomes" id="UP001314229">
    <property type="component" value="Unassembled WGS sequence"/>
</dbReference>
<protein>
    <submittedName>
        <fullName evidence="8">Collagen alpha-1(X) chain-like</fullName>
    </submittedName>
</protein>
<comment type="caution">
    <text evidence="8">The sequence shown here is derived from an EMBL/GenBank/DDBJ whole genome shotgun (WGS) entry which is preliminary data.</text>
</comment>
<organism evidence="8 9">
    <name type="scientific">Scomber scombrus</name>
    <name type="common">Atlantic mackerel</name>
    <name type="synonym">Scomber vernalis</name>
    <dbReference type="NCBI Taxonomy" id="13677"/>
    <lineage>
        <taxon>Eukaryota</taxon>
        <taxon>Metazoa</taxon>
        <taxon>Chordata</taxon>
        <taxon>Craniata</taxon>
        <taxon>Vertebrata</taxon>
        <taxon>Euteleostomi</taxon>
        <taxon>Actinopterygii</taxon>
        <taxon>Neopterygii</taxon>
        <taxon>Teleostei</taxon>
        <taxon>Neoteleostei</taxon>
        <taxon>Acanthomorphata</taxon>
        <taxon>Pelagiaria</taxon>
        <taxon>Scombriformes</taxon>
        <taxon>Scombridae</taxon>
        <taxon>Scomber</taxon>
    </lineage>
</organism>
<dbReference type="Gene3D" id="2.60.120.40">
    <property type="match status" value="1"/>
</dbReference>
<evidence type="ECO:0000313" key="9">
    <source>
        <dbReference type="Proteomes" id="UP001314229"/>
    </source>
</evidence>
<feature type="compositionally biased region" description="Low complexity" evidence="5">
    <location>
        <begin position="39"/>
        <end position="61"/>
    </location>
</feature>
<dbReference type="PANTHER" id="PTHR22923">
    <property type="entry name" value="CEREBELLIN-RELATED"/>
    <property type="match status" value="1"/>
</dbReference>
<dbReference type="PROSITE" id="PS50871">
    <property type="entry name" value="C1Q"/>
    <property type="match status" value="1"/>
</dbReference>
<dbReference type="InterPro" id="IPR001073">
    <property type="entry name" value="C1q_dom"/>
</dbReference>
<dbReference type="InterPro" id="IPR050822">
    <property type="entry name" value="Cerebellin_Synaptic_Org"/>
</dbReference>
<evidence type="ECO:0000256" key="1">
    <source>
        <dbReference type="ARBA" id="ARBA00004613"/>
    </source>
</evidence>
<evidence type="ECO:0000256" key="5">
    <source>
        <dbReference type="SAM" id="MobiDB-lite"/>
    </source>
</evidence>
<feature type="region of interest" description="Disordered" evidence="5">
    <location>
        <begin position="36"/>
        <end position="61"/>
    </location>
</feature>
<sequence length="259" mass="28235">MATISVIILVCLLAGLSNGQAESNKSETLTELTQKGLADNNDNQNSNQRQDTSAILTSNTTTTQESFEPPIYMLWKELGALGERMDATVRALDETKRKLEASEKQLAAFTGTVTKLGTMVRGQPRVAFSATLPVNGTIGPMTSVYPLVYHNVVLNIGNAYSPVTGYFTAPVPGAYYFSFTSYWWGGNGSTGGSLFRNGYQVVSWYRDQPHNTSGSNSAILLLQVGDKVNVRLWEGQKISDNGNNYSSFSGFLIFPVWSV</sequence>
<reference evidence="8 9" key="1">
    <citation type="submission" date="2024-01" db="EMBL/GenBank/DDBJ databases">
        <authorList>
            <person name="Alioto T."/>
            <person name="Alioto T."/>
            <person name="Gomez Garrido J."/>
        </authorList>
    </citation>
    <scope>NUCLEOTIDE SEQUENCE [LARGE SCALE GENOMIC DNA]</scope>
</reference>
<feature type="chain" id="PRO_5043606535" evidence="6">
    <location>
        <begin position="22"/>
        <end position="259"/>
    </location>
</feature>
<feature type="signal peptide" evidence="6">
    <location>
        <begin position="1"/>
        <end position="21"/>
    </location>
</feature>
<dbReference type="Pfam" id="PF00386">
    <property type="entry name" value="C1q"/>
    <property type="match status" value="1"/>
</dbReference>
<dbReference type="AlphaFoldDB" id="A0AAV1PVN1"/>
<dbReference type="GO" id="GO:0005581">
    <property type="term" value="C:collagen trimer"/>
    <property type="evidence" value="ECO:0007669"/>
    <property type="project" value="UniProtKB-KW"/>
</dbReference>
<keyword evidence="9" id="KW-1185">Reference proteome</keyword>
<evidence type="ECO:0000313" key="8">
    <source>
        <dbReference type="EMBL" id="CAK6975538.1"/>
    </source>
</evidence>
<dbReference type="GO" id="GO:0005576">
    <property type="term" value="C:extracellular region"/>
    <property type="evidence" value="ECO:0007669"/>
    <property type="project" value="UniProtKB-SubCell"/>
</dbReference>
<evidence type="ECO:0000256" key="2">
    <source>
        <dbReference type="ARBA" id="ARBA00022525"/>
    </source>
</evidence>
<dbReference type="SUPFAM" id="SSF49842">
    <property type="entry name" value="TNF-like"/>
    <property type="match status" value="1"/>
</dbReference>
<evidence type="ECO:0000259" key="7">
    <source>
        <dbReference type="PROSITE" id="PS50871"/>
    </source>
</evidence>
<gene>
    <name evidence="8" type="ORF">FSCOSCO3_A025352</name>
</gene>
<comment type="subcellular location">
    <subcellularLocation>
        <location evidence="1">Secreted</location>
    </subcellularLocation>
</comment>
<dbReference type="EMBL" id="CAWUFR010000305">
    <property type="protein sequence ID" value="CAK6975538.1"/>
    <property type="molecule type" value="Genomic_DNA"/>
</dbReference>
<keyword evidence="8" id="KW-0176">Collagen</keyword>
<dbReference type="PANTHER" id="PTHR22923:SF102">
    <property type="entry name" value="CEREBELLIN 13-RELATED"/>
    <property type="match status" value="1"/>
</dbReference>
<proteinExistence type="predicted"/>
<dbReference type="SMART" id="SM00110">
    <property type="entry name" value="C1Q"/>
    <property type="match status" value="1"/>
</dbReference>
<evidence type="ECO:0000256" key="4">
    <source>
        <dbReference type="SAM" id="Coils"/>
    </source>
</evidence>
<dbReference type="InterPro" id="IPR008983">
    <property type="entry name" value="Tumour_necrosis_fac-like_dom"/>
</dbReference>
<feature type="coiled-coil region" evidence="4">
    <location>
        <begin position="85"/>
        <end position="112"/>
    </location>
</feature>